<proteinExistence type="inferred from homology"/>
<dbReference type="EMBL" id="CP054533">
    <property type="protein sequence ID" value="QSL64386.1"/>
    <property type="molecule type" value="Genomic_DNA"/>
</dbReference>
<evidence type="ECO:0000313" key="4">
    <source>
        <dbReference type="EMBL" id="QSL64386.1"/>
    </source>
</evidence>
<evidence type="ECO:0000313" key="5">
    <source>
        <dbReference type="Proteomes" id="UP000663699"/>
    </source>
</evidence>
<sequence>MGSTSQYNSLLAIASSNDKKQQICLEELKKIKTLREADNKMKESEKCEKERQERARRIYEYGLAVKEKNGENSLSNSLKVNDSKRIEKDPAEKRGRSMSFKEFISQTSNMNPEILRMNSTTKINSKTDADPESSPAKDKKEGPDSRFVAKSGANFLLKPKMTSEPFQTRKQPVSFEKVPLIKKNNLLSNYKGSSSLLSKFSTNKGKKKPLLVPIRSKNLTKSKIITEFHPSDLILLQTGPKRDSRTIEEIQNNIWRKKGKNFPFLYKDTPEANKNVPETNNSSKTPLNNRVSGNISLQSSPSSKQNIDYKKVKLDSSEKKKTLDHNISSEIWKIFGKRKEDYISNNYDSDSDMETNAIQLQKEEELSSRIGKIEDKEEEKKEIERKIKKKRKLNIS</sequence>
<keyword evidence="2" id="KW-0175">Coiled coil</keyword>
<feature type="compositionally biased region" description="Polar residues" evidence="3">
    <location>
        <begin position="71"/>
        <end position="80"/>
    </location>
</feature>
<organism evidence="4 5">
    <name type="scientific">Pneumocystis wakefieldiae</name>
    <dbReference type="NCBI Taxonomy" id="38082"/>
    <lineage>
        <taxon>Eukaryota</taxon>
        <taxon>Fungi</taxon>
        <taxon>Dikarya</taxon>
        <taxon>Ascomycota</taxon>
        <taxon>Taphrinomycotina</taxon>
        <taxon>Pneumocystomycetes</taxon>
        <taxon>Pneumocystaceae</taxon>
        <taxon>Pneumocystis</taxon>
    </lineage>
</organism>
<name>A0A899FVK7_9ASCO</name>
<gene>
    <name evidence="4" type="ORF">MERGE_001687</name>
</gene>
<feature type="compositionally biased region" description="Polar residues" evidence="3">
    <location>
        <begin position="104"/>
        <end position="124"/>
    </location>
</feature>
<dbReference type="InterPro" id="IPR013256">
    <property type="entry name" value="Chromatin_SPT2"/>
</dbReference>
<protein>
    <submittedName>
        <fullName evidence="4">Uncharacterized protein</fullName>
    </submittedName>
</protein>
<keyword evidence="5" id="KW-1185">Reference proteome</keyword>
<dbReference type="SMART" id="SM00784">
    <property type="entry name" value="SPT2"/>
    <property type="match status" value="1"/>
</dbReference>
<accession>A0A899FVK7</accession>
<feature type="compositionally biased region" description="Basic and acidic residues" evidence="3">
    <location>
        <begin position="81"/>
        <end position="95"/>
    </location>
</feature>
<feature type="region of interest" description="Disordered" evidence="3">
    <location>
        <begin position="266"/>
        <end position="309"/>
    </location>
</feature>
<evidence type="ECO:0000256" key="3">
    <source>
        <dbReference type="SAM" id="MobiDB-lite"/>
    </source>
</evidence>
<evidence type="ECO:0000256" key="2">
    <source>
        <dbReference type="ARBA" id="ARBA00023054"/>
    </source>
</evidence>
<reference evidence="4" key="1">
    <citation type="submission" date="2020-06" db="EMBL/GenBank/DDBJ databases">
        <title>Genomes of multiple members of Pneumocystis genus reveal paths to human pathogen Pneumocystis jirovecii.</title>
        <authorList>
            <person name="Cisse O.H."/>
            <person name="Ma L."/>
            <person name="Dekker J."/>
            <person name="Khil P."/>
            <person name="Jo J."/>
            <person name="Brenchley J."/>
            <person name="Blair R."/>
            <person name="Pahar B."/>
            <person name="Chabe M."/>
            <person name="Van Rompay K.A."/>
            <person name="Keesler R."/>
            <person name="Sukura A."/>
            <person name="Hirsch V."/>
            <person name="Kutty G."/>
            <person name="Liu Y."/>
            <person name="Peng L."/>
            <person name="Chen J."/>
            <person name="Song J."/>
            <person name="Weissenbacher-Lang C."/>
            <person name="Xu J."/>
            <person name="Upham N.S."/>
            <person name="Stajich J.E."/>
            <person name="Cuomo C.A."/>
            <person name="Cushion M.T."/>
            <person name="Kovacs J.A."/>
        </authorList>
    </citation>
    <scope>NUCLEOTIDE SEQUENCE</scope>
    <source>
        <strain evidence="4">2A</strain>
    </source>
</reference>
<feature type="compositionally biased region" description="Polar residues" evidence="3">
    <location>
        <begin position="276"/>
        <end position="306"/>
    </location>
</feature>
<dbReference type="Pfam" id="PF08243">
    <property type="entry name" value="SPT2"/>
    <property type="match status" value="1"/>
</dbReference>
<dbReference type="AlphaFoldDB" id="A0A899FVK7"/>
<comment type="similarity">
    <text evidence="1">Belongs to the SPT2 family.</text>
</comment>
<dbReference type="OrthoDB" id="6259853at2759"/>
<feature type="compositionally biased region" description="Basic and acidic residues" evidence="3">
    <location>
        <begin position="125"/>
        <end position="144"/>
    </location>
</feature>
<feature type="region of interest" description="Disordered" evidence="3">
    <location>
        <begin position="376"/>
        <end position="396"/>
    </location>
</feature>
<dbReference type="Proteomes" id="UP000663699">
    <property type="component" value="Chromosome 2"/>
</dbReference>
<evidence type="ECO:0000256" key="1">
    <source>
        <dbReference type="ARBA" id="ARBA00006461"/>
    </source>
</evidence>
<feature type="compositionally biased region" description="Basic residues" evidence="3">
    <location>
        <begin position="386"/>
        <end position="396"/>
    </location>
</feature>
<feature type="compositionally biased region" description="Basic and acidic residues" evidence="3">
    <location>
        <begin position="376"/>
        <end position="385"/>
    </location>
</feature>
<feature type="region of interest" description="Disordered" evidence="3">
    <location>
        <begin position="70"/>
        <end position="146"/>
    </location>
</feature>